<evidence type="ECO:0000313" key="2">
    <source>
        <dbReference type="EMBL" id="MDJ1181727.1"/>
    </source>
</evidence>
<dbReference type="Gene3D" id="3.40.50.10210">
    <property type="match status" value="1"/>
</dbReference>
<evidence type="ECO:0000313" key="3">
    <source>
        <dbReference type="Proteomes" id="UP001232992"/>
    </source>
</evidence>
<comment type="caution">
    <text evidence="2">The sequence shown here is derived from an EMBL/GenBank/DDBJ whole genome shotgun (WGS) entry which is preliminary data.</text>
</comment>
<proteinExistence type="inferred from homology"/>
<dbReference type="Proteomes" id="UP001232992">
    <property type="component" value="Unassembled WGS sequence"/>
</dbReference>
<dbReference type="InterPro" id="IPR036087">
    <property type="entry name" value="Nict_dMeBzImd_PRibTrfase_sf"/>
</dbReference>
<dbReference type="NCBIfam" id="NF003373">
    <property type="entry name" value="PRK04447.1-6"/>
    <property type="match status" value="1"/>
</dbReference>
<dbReference type="InterPro" id="IPR003200">
    <property type="entry name" value="Nict_dMeBzImd_PRibTrfase"/>
</dbReference>
<comment type="similarity">
    <text evidence="1">Belongs to the UPF0284 family.</text>
</comment>
<dbReference type="SUPFAM" id="SSF52733">
    <property type="entry name" value="Nicotinate mononucleotide:5,6-dimethylbenzimidazole phosphoribosyltransferase (CobT)"/>
    <property type="match status" value="1"/>
</dbReference>
<accession>A0ABT7BRA4</accession>
<name>A0ABT7BRA4_9CYAN</name>
<dbReference type="InterPro" id="IPR002805">
    <property type="entry name" value="Nict_dMeBzImd_PRibTrfase_arc"/>
</dbReference>
<dbReference type="Pfam" id="PF02277">
    <property type="entry name" value="DBI_PRT"/>
    <property type="match status" value="1"/>
</dbReference>
<reference evidence="2 3" key="1">
    <citation type="submission" date="2023-01" db="EMBL/GenBank/DDBJ databases">
        <title>Novel diversity within Roseofilum (Cyanobacteria; Desertifilaceae) from marine benthic mats with descriptions of four novel species.</title>
        <authorList>
            <person name="Wang Y."/>
            <person name="Berthold D.E."/>
            <person name="Hu J."/>
            <person name="Lefler F.W."/>
            <person name="Laughinghouse H.D. IV."/>
        </authorList>
    </citation>
    <scope>NUCLEOTIDE SEQUENCE [LARGE SCALE GENOMIC DNA]</scope>
    <source>
        <strain evidence="2 3">BLCC-M143</strain>
    </source>
</reference>
<gene>
    <name evidence="2" type="ORF">PMH09_00840</name>
</gene>
<dbReference type="HAMAP" id="MF_01086">
    <property type="entry name" value="UPF0284"/>
    <property type="match status" value="1"/>
</dbReference>
<sequence length="394" mass="42415">MDKSQTAAVRVYSQLERGRNWFEYYRGSRCHFACILGFTETALIPGISAAGATPEDRRYTCLADAEFLFRGVQSNYTYPLPPLHAGISPTFISRALCETLQIPISLFNAGLHDLPPVPTTDLGGAPARCVSTGKALNINLVRHLFEQGYQWGEQLAGETDYLIIGECVVGGTTTALGILTGLGYAASGKVNSSHPQCNHQQKIDVVRAGLTAAGWMSHQSPRSVWELVAAVGDPMQPVAAGMAIAASQQGGVLLAGGTQMLAVYGLMQRIAREENLSWNDRQVVVGTTRWVAEDPTGDTVGLANLLAPVPLLATQLDFSGSQYPQLQIYEQGYVKEGVGAGGCAIAASVSCDRTSTDILNCIEDLLERYSQVLRNRVSDITSSKEWNDLEKPGF</sequence>
<organism evidence="2 3">
    <name type="scientific">Roseofilum casamattae BLCC-M143</name>
    <dbReference type="NCBI Taxonomy" id="3022442"/>
    <lineage>
        <taxon>Bacteria</taxon>
        <taxon>Bacillati</taxon>
        <taxon>Cyanobacteriota</taxon>
        <taxon>Cyanophyceae</taxon>
        <taxon>Desertifilales</taxon>
        <taxon>Desertifilaceae</taxon>
        <taxon>Roseofilum</taxon>
        <taxon>Roseofilum casamattae</taxon>
    </lineage>
</organism>
<dbReference type="PANTHER" id="PTHR38811:SF1">
    <property type="entry name" value="UPF0284 PROTEIN SLL1500"/>
    <property type="match status" value="1"/>
</dbReference>
<dbReference type="EMBL" id="JAQOSQ010000001">
    <property type="protein sequence ID" value="MDJ1181727.1"/>
    <property type="molecule type" value="Genomic_DNA"/>
</dbReference>
<protein>
    <recommendedName>
        <fullName evidence="1">UPF0284 protein PMH09_00840</fullName>
    </recommendedName>
</protein>
<dbReference type="NCBIfam" id="TIGR00303">
    <property type="entry name" value="nicotinate mononucleotide-dependent phosphoribosyltransferase CobT"/>
    <property type="match status" value="1"/>
</dbReference>
<dbReference type="CDD" id="cd02439">
    <property type="entry name" value="DMB-PRT_CobT"/>
    <property type="match status" value="1"/>
</dbReference>
<dbReference type="RefSeq" id="WP_283756381.1">
    <property type="nucleotide sequence ID" value="NZ_JAQOSQ010000001.1"/>
</dbReference>
<dbReference type="PANTHER" id="PTHR38811">
    <property type="match status" value="1"/>
</dbReference>
<keyword evidence="3" id="KW-1185">Reference proteome</keyword>
<evidence type="ECO:0000256" key="1">
    <source>
        <dbReference type="HAMAP-Rule" id="MF_01086"/>
    </source>
</evidence>